<dbReference type="SUPFAM" id="SSF117396">
    <property type="entry name" value="TM1631-like"/>
    <property type="match status" value="1"/>
</dbReference>
<reference evidence="1 2" key="1">
    <citation type="submission" date="2019-08" db="EMBL/GenBank/DDBJ databases">
        <authorList>
            <person name="Peeters C."/>
        </authorList>
    </citation>
    <scope>NUCLEOTIDE SEQUENCE [LARGE SCALE GENOMIC DNA]</scope>
    <source>
        <strain evidence="1 2">LMG 31115</strain>
    </source>
</reference>
<evidence type="ECO:0000313" key="2">
    <source>
        <dbReference type="Proteomes" id="UP000333828"/>
    </source>
</evidence>
<protein>
    <recommendedName>
        <fullName evidence="3">DUF72 domain-containing protein</fullName>
    </recommendedName>
</protein>
<dbReference type="PANTHER" id="PTHR30348:SF13">
    <property type="entry name" value="UPF0759 PROTEIN YUNF"/>
    <property type="match status" value="1"/>
</dbReference>
<name>A0A5E4VKC1_9BURK</name>
<keyword evidence="2" id="KW-1185">Reference proteome</keyword>
<dbReference type="InterPro" id="IPR002763">
    <property type="entry name" value="DUF72"/>
</dbReference>
<dbReference type="EMBL" id="CABPSI010000003">
    <property type="protein sequence ID" value="VVE12748.1"/>
    <property type="molecule type" value="Genomic_DNA"/>
</dbReference>
<dbReference type="Gene3D" id="3.20.20.410">
    <property type="entry name" value="Protein of unknown function UPF0759"/>
    <property type="match status" value="1"/>
</dbReference>
<evidence type="ECO:0008006" key="3">
    <source>
        <dbReference type="Google" id="ProtNLM"/>
    </source>
</evidence>
<dbReference type="RefSeq" id="WP_150684494.1">
    <property type="nucleotide sequence ID" value="NZ_CABPSI010000003.1"/>
</dbReference>
<sequence length="320" mass="35871">MSGNVYVGTASWTDKSLIACKRFYPPGHASAEARLRYYASRFPMVEVDSSYYAMPSGSNAQLWAERTPPPFVFNIKAFRLLTGHQTPRVAFPKDLQAELPAGPRANVYYKDVPASVQEEIWRRYLEALAPLALAGKLGLVHFQFPPWLTGDKASRAHIEMCAGRMAGYGVAAEFRHHHWFDDAHRDATLAWLRELGWVNTIVDEPQGFTNSIPTVWATTSSRAAVLRLHGRNHETWNVRDSTAASDRFNYDYREAELAALVDPIRIIAKEVARVYVVFNNNYEDQGQRNALALMNLLGDSAILPTTDATQLPPDDAASLF</sequence>
<dbReference type="Proteomes" id="UP000333828">
    <property type="component" value="Unassembled WGS sequence"/>
</dbReference>
<evidence type="ECO:0000313" key="1">
    <source>
        <dbReference type="EMBL" id="VVE12748.1"/>
    </source>
</evidence>
<dbReference type="PANTHER" id="PTHR30348">
    <property type="entry name" value="UNCHARACTERIZED PROTEIN YECE"/>
    <property type="match status" value="1"/>
</dbReference>
<organism evidence="1 2">
    <name type="scientific">Pandoraea iniqua</name>
    <dbReference type="NCBI Taxonomy" id="2508288"/>
    <lineage>
        <taxon>Bacteria</taxon>
        <taxon>Pseudomonadati</taxon>
        <taxon>Pseudomonadota</taxon>
        <taxon>Betaproteobacteria</taxon>
        <taxon>Burkholderiales</taxon>
        <taxon>Burkholderiaceae</taxon>
        <taxon>Pandoraea</taxon>
    </lineage>
</organism>
<gene>
    <name evidence="1" type="ORF">PIN31115_02705</name>
</gene>
<dbReference type="AlphaFoldDB" id="A0A5E4VKC1"/>
<accession>A0A5E4VKC1</accession>
<dbReference type="InterPro" id="IPR036520">
    <property type="entry name" value="UPF0759_sf"/>
</dbReference>
<proteinExistence type="predicted"/>
<dbReference type="Pfam" id="PF01904">
    <property type="entry name" value="DUF72"/>
    <property type="match status" value="1"/>
</dbReference>